<evidence type="ECO:0000313" key="3">
    <source>
        <dbReference type="EMBL" id="KAB8274468.1"/>
    </source>
</evidence>
<feature type="region of interest" description="Disordered" evidence="1">
    <location>
        <begin position="103"/>
        <end position="130"/>
    </location>
</feature>
<dbReference type="Pfam" id="PF13391">
    <property type="entry name" value="HNH_2"/>
    <property type="match status" value="1"/>
</dbReference>
<sequence length="363" mass="41499">MDPPRRGRSGTVLPTLNDNGDTQDEIYNEPSQRRMDLLEKLDAILDHEHVTPSFWAILMLADIELVEKLIVEAEKSPYLVELCQHASTAIPFVWKQKEPKFSRSSQSASSNSSGSNNRNKTLSRKAKERDNDSCVIRKQAAGVQIAHIYPWFLLSGNQTNVTRTYPPFWEMLKYFWSPERISLWHSELFTNPERPNTPYDSISNLICMSADLHQAWTDGRFALRPLEYNAEKMELKFQFYYQPAPSHSLDDRISLLTRPGSSRDLDGLYRNQNAFFHLVIVDDNGQILRVRSGQEFTFKTSDPVKLPLPSKGLLEMAWILARVVNMSGAGEAKEIEEFSSDDGYDIGIKAKTEYISNWLEGSV</sequence>
<name>A0A5N6J738_9EURO</name>
<organism evidence="3 4">
    <name type="scientific">Aspergillus minisclerotigenes</name>
    <dbReference type="NCBI Taxonomy" id="656917"/>
    <lineage>
        <taxon>Eukaryota</taxon>
        <taxon>Fungi</taxon>
        <taxon>Dikarya</taxon>
        <taxon>Ascomycota</taxon>
        <taxon>Pezizomycotina</taxon>
        <taxon>Eurotiomycetes</taxon>
        <taxon>Eurotiomycetidae</taxon>
        <taxon>Eurotiales</taxon>
        <taxon>Aspergillaceae</taxon>
        <taxon>Aspergillus</taxon>
        <taxon>Aspergillus subgen. Circumdati</taxon>
    </lineage>
</organism>
<reference evidence="3 4" key="1">
    <citation type="submission" date="2019-04" db="EMBL/GenBank/DDBJ databases">
        <title>Fungal friends and foes A comparative genomics study of 23 Aspergillus species from section Flavi.</title>
        <authorList>
            <consortium name="DOE Joint Genome Institute"/>
            <person name="Kjaerbolling I."/>
            <person name="Vesth T.C."/>
            <person name="Frisvad J.C."/>
            <person name="Nybo J.L."/>
            <person name="Theobald S."/>
            <person name="Kildgaard S."/>
            <person name="Petersen T.I."/>
            <person name="Kuo A."/>
            <person name="Sato A."/>
            <person name="Lyhne E.K."/>
            <person name="Kogle M.E."/>
            <person name="Wiebenga A."/>
            <person name="Kun R.S."/>
            <person name="Lubbers R.J."/>
            <person name="Makela M.R."/>
            <person name="Barry K."/>
            <person name="Chovatia M."/>
            <person name="Clum A."/>
            <person name="Daum C."/>
            <person name="Haridas S."/>
            <person name="He G."/>
            <person name="LaButti K."/>
            <person name="Lipzen A."/>
            <person name="Mondo S."/>
            <person name="Pangilinan J."/>
            <person name="Riley R."/>
            <person name="Salamov A."/>
            <person name="Simmons B.A."/>
            <person name="Magnuson J.K."/>
            <person name="Henrissat B."/>
            <person name="Mortensen U.H."/>
            <person name="Larsen T.O."/>
            <person name="De vries R.P."/>
            <person name="Grigoriev I.V."/>
            <person name="Machida M."/>
            <person name="Baker S.E."/>
            <person name="Andersen M.R."/>
        </authorList>
    </citation>
    <scope>NUCLEOTIDE SEQUENCE [LARGE SCALE GENOMIC DNA]</scope>
    <source>
        <strain evidence="3 4">CBS 117635</strain>
    </source>
</reference>
<gene>
    <name evidence="3" type="ORF">BDV30DRAFT_209054</name>
</gene>
<evidence type="ECO:0000313" key="4">
    <source>
        <dbReference type="Proteomes" id="UP000326289"/>
    </source>
</evidence>
<evidence type="ECO:0000259" key="2">
    <source>
        <dbReference type="Pfam" id="PF13391"/>
    </source>
</evidence>
<dbReference type="InterPro" id="IPR003615">
    <property type="entry name" value="HNH_nuc"/>
</dbReference>
<accession>A0A5N6J738</accession>
<protein>
    <recommendedName>
        <fullName evidence="2">HNH nuclease domain-containing protein</fullName>
    </recommendedName>
</protein>
<keyword evidence="4" id="KW-1185">Reference proteome</keyword>
<feature type="compositionally biased region" description="Low complexity" evidence="1">
    <location>
        <begin position="103"/>
        <end position="119"/>
    </location>
</feature>
<evidence type="ECO:0000256" key="1">
    <source>
        <dbReference type="SAM" id="MobiDB-lite"/>
    </source>
</evidence>
<feature type="region of interest" description="Disordered" evidence="1">
    <location>
        <begin position="1"/>
        <end position="24"/>
    </location>
</feature>
<feature type="domain" description="HNH nuclease" evidence="2">
    <location>
        <begin position="134"/>
        <end position="223"/>
    </location>
</feature>
<dbReference type="AlphaFoldDB" id="A0A5N6J738"/>
<proteinExistence type="predicted"/>
<dbReference type="EMBL" id="ML732788">
    <property type="protein sequence ID" value="KAB8274468.1"/>
    <property type="molecule type" value="Genomic_DNA"/>
</dbReference>
<dbReference type="Proteomes" id="UP000326289">
    <property type="component" value="Unassembled WGS sequence"/>
</dbReference>